<evidence type="ECO:0000313" key="1">
    <source>
        <dbReference type="EMBL" id="SHI63811.1"/>
    </source>
</evidence>
<proteinExistence type="predicted"/>
<dbReference type="Proteomes" id="UP000184185">
    <property type="component" value="Unassembled WGS sequence"/>
</dbReference>
<sequence length="262" mass="29004">MKEMSSKGVRSGRLACSLLLITSLLLILFNHCYKRSYAMPIQAAEAETIQETASFEETEIIEETETIEETYTFEETVILNNLAECTTVTIQEECAVLAGPKKTLQEAEKTVYHIPSSFVHPVSGKTVSYKGGKTIERSAKITYGRAGYINAMASPDSDGFMKLDDRFLIAVGSGFGTVPGQYIDLVLGNGVVIKCIMGDEKADVDTDSTNIFTYRSCCCSEFIIDQNSIRSDIYERGNASLKSYTWGSPVVKVIVYDYHYES</sequence>
<evidence type="ECO:0000313" key="2">
    <source>
        <dbReference type="Proteomes" id="UP000184185"/>
    </source>
</evidence>
<dbReference type="OrthoDB" id="9812962at2"/>
<organism evidence="1 2">
    <name type="scientific">Pseudobutyrivibrio xylanivorans DSM 14809</name>
    <dbReference type="NCBI Taxonomy" id="1123012"/>
    <lineage>
        <taxon>Bacteria</taxon>
        <taxon>Bacillati</taxon>
        <taxon>Bacillota</taxon>
        <taxon>Clostridia</taxon>
        <taxon>Lachnospirales</taxon>
        <taxon>Lachnospiraceae</taxon>
        <taxon>Pseudobutyrivibrio</taxon>
    </lineage>
</organism>
<dbReference type="AlphaFoldDB" id="A0A1M6CSH6"/>
<dbReference type="RefSeq" id="WP_143151395.1">
    <property type="nucleotide sequence ID" value="NZ_FQYQ01000003.1"/>
</dbReference>
<name>A0A1M6CSH6_PSEXY</name>
<dbReference type="EMBL" id="FQYQ01000003">
    <property type="protein sequence ID" value="SHI63811.1"/>
    <property type="molecule type" value="Genomic_DNA"/>
</dbReference>
<protein>
    <submittedName>
        <fullName evidence="1">Uncharacterized protein</fullName>
    </submittedName>
</protein>
<keyword evidence="2" id="KW-1185">Reference proteome</keyword>
<accession>A0A1M6CSH6</accession>
<reference evidence="1 2" key="1">
    <citation type="submission" date="2016-11" db="EMBL/GenBank/DDBJ databases">
        <authorList>
            <person name="Jaros S."/>
            <person name="Januszkiewicz K."/>
            <person name="Wedrychowicz H."/>
        </authorList>
    </citation>
    <scope>NUCLEOTIDE SEQUENCE [LARGE SCALE GENOMIC DNA]</scope>
    <source>
        <strain evidence="1 2">DSM 14809</strain>
    </source>
</reference>
<gene>
    <name evidence="1" type="ORF">SAMN02745725_00802</name>
</gene>